<dbReference type="EMBL" id="LAZR01044966">
    <property type="protein sequence ID" value="KKL01466.1"/>
    <property type="molecule type" value="Genomic_DNA"/>
</dbReference>
<accession>A0A0F9A1A8</accession>
<proteinExistence type="predicted"/>
<organism evidence="1">
    <name type="scientific">marine sediment metagenome</name>
    <dbReference type="NCBI Taxonomy" id="412755"/>
    <lineage>
        <taxon>unclassified sequences</taxon>
        <taxon>metagenomes</taxon>
        <taxon>ecological metagenomes</taxon>
    </lineage>
</organism>
<comment type="caution">
    <text evidence="1">The sequence shown here is derived from an EMBL/GenBank/DDBJ whole genome shotgun (WGS) entry which is preliminary data.</text>
</comment>
<reference evidence="1" key="1">
    <citation type="journal article" date="2015" name="Nature">
        <title>Complex archaea that bridge the gap between prokaryotes and eukaryotes.</title>
        <authorList>
            <person name="Spang A."/>
            <person name="Saw J.H."/>
            <person name="Jorgensen S.L."/>
            <person name="Zaremba-Niedzwiedzka K."/>
            <person name="Martijn J."/>
            <person name="Lind A.E."/>
            <person name="van Eijk R."/>
            <person name="Schleper C."/>
            <person name="Guy L."/>
            <person name="Ettema T.J."/>
        </authorList>
    </citation>
    <scope>NUCLEOTIDE SEQUENCE</scope>
</reference>
<sequence length="28" mass="3187">VIVIETEMRSMEKNILTGQQAILKALEK</sequence>
<name>A0A0F9A1A8_9ZZZZ</name>
<dbReference type="AlphaFoldDB" id="A0A0F9A1A8"/>
<gene>
    <name evidence="1" type="ORF">LCGC14_2627030</name>
</gene>
<protein>
    <submittedName>
        <fullName evidence="1">Uncharacterized protein</fullName>
    </submittedName>
</protein>
<evidence type="ECO:0000313" key="1">
    <source>
        <dbReference type="EMBL" id="KKL01466.1"/>
    </source>
</evidence>
<feature type="non-terminal residue" evidence="1">
    <location>
        <position position="1"/>
    </location>
</feature>